<dbReference type="GO" id="GO:0030428">
    <property type="term" value="C:cell septum"/>
    <property type="evidence" value="ECO:0007669"/>
    <property type="project" value="TreeGrafter"/>
</dbReference>
<feature type="region of interest" description="Disordered" evidence="7">
    <location>
        <begin position="90"/>
        <end position="168"/>
    </location>
</feature>
<dbReference type="EMBL" id="MCFL01000012">
    <property type="protein sequence ID" value="ORZ37623.1"/>
    <property type="molecule type" value="Genomic_DNA"/>
</dbReference>
<feature type="transmembrane region" description="Helical" evidence="8">
    <location>
        <begin position="446"/>
        <end position="470"/>
    </location>
</feature>
<evidence type="ECO:0000313" key="9">
    <source>
        <dbReference type="EMBL" id="ORZ37623.1"/>
    </source>
</evidence>
<reference evidence="9 10" key="1">
    <citation type="submission" date="2016-07" db="EMBL/GenBank/DDBJ databases">
        <title>Pervasive Adenine N6-methylation of Active Genes in Fungi.</title>
        <authorList>
            <consortium name="DOE Joint Genome Institute"/>
            <person name="Mondo S.J."/>
            <person name="Dannebaum R.O."/>
            <person name="Kuo R.C."/>
            <person name="Labutti K."/>
            <person name="Haridas S."/>
            <person name="Kuo A."/>
            <person name="Salamov A."/>
            <person name="Ahrendt S.R."/>
            <person name="Lipzen A."/>
            <person name="Sullivan W."/>
            <person name="Andreopoulos W.B."/>
            <person name="Clum A."/>
            <person name="Lindquist E."/>
            <person name="Daum C."/>
            <person name="Ramamoorthy G.K."/>
            <person name="Gryganskyi A."/>
            <person name="Culley D."/>
            <person name="Magnuson J.K."/>
            <person name="James T.Y."/>
            <person name="O'Malley M.A."/>
            <person name="Stajich J.E."/>
            <person name="Spatafora J.W."/>
            <person name="Visel A."/>
            <person name="Grigoriev I.V."/>
        </authorList>
    </citation>
    <scope>NUCLEOTIDE SEQUENCE [LARGE SCALE GENOMIC DNA]</scope>
    <source>
        <strain evidence="9 10">PL171</strain>
    </source>
</reference>
<feature type="non-terminal residue" evidence="9">
    <location>
        <position position="1"/>
    </location>
</feature>
<feature type="region of interest" description="Disordered" evidence="7">
    <location>
        <begin position="1"/>
        <end position="21"/>
    </location>
</feature>
<dbReference type="InterPro" id="IPR029044">
    <property type="entry name" value="Nucleotide-diphossugar_trans"/>
</dbReference>
<keyword evidence="5 8" id="KW-1133">Transmembrane helix</keyword>
<evidence type="ECO:0000256" key="3">
    <source>
        <dbReference type="ARBA" id="ARBA00022676"/>
    </source>
</evidence>
<feature type="compositionally biased region" description="Low complexity" evidence="7">
    <location>
        <begin position="105"/>
        <end position="119"/>
    </location>
</feature>
<keyword evidence="10" id="KW-1185">Reference proteome</keyword>
<dbReference type="OrthoDB" id="5321960at2759"/>
<proteinExistence type="predicted"/>
<comment type="subcellular location">
    <subcellularLocation>
        <location evidence="1">Membrane</location>
        <topology evidence="1">Multi-pass membrane protein</topology>
    </subcellularLocation>
</comment>
<dbReference type="PANTHER" id="PTHR22914">
    <property type="entry name" value="CHITIN SYNTHASE"/>
    <property type="match status" value="1"/>
</dbReference>
<comment type="caution">
    <text evidence="9">The sequence shown here is derived from an EMBL/GenBank/DDBJ whole genome shotgun (WGS) entry which is preliminary data.</text>
</comment>
<feature type="transmembrane region" description="Helical" evidence="8">
    <location>
        <begin position="510"/>
        <end position="531"/>
    </location>
</feature>
<protein>
    <recommendedName>
        <fullName evidence="2">chitin synthase</fullName>
        <ecNumber evidence="2">2.4.1.16</ecNumber>
    </recommendedName>
</protein>
<evidence type="ECO:0000256" key="2">
    <source>
        <dbReference type="ARBA" id="ARBA00012543"/>
    </source>
</evidence>
<evidence type="ECO:0000256" key="1">
    <source>
        <dbReference type="ARBA" id="ARBA00004141"/>
    </source>
</evidence>
<dbReference type="EC" id="2.4.1.16" evidence="2"/>
<keyword evidence="6 8" id="KW-0472">Membrane</keyword>
<dbReference type="GO" id="GO:0016020">
    <property type="term" value="C:membrane"/>
    <property type="evidence" value="ECO:0007669"/>
    <property type="project" value="UniProtKB-SubCell"/>
</dbReference>
<dbReference type="AlphaFoldDB" id="A0A1Y2HV97"/>
<dbReference type="GO" id="GO:0071944">
    <property type="term" value="C:cell periphery"/>
    <property type="evidence" value="ECO:0007669"/>
    <property type="project" value="TreeGrafter"/>
</dbReference>
<feature type="region of interest" description="Disordered" evidence="7">
    <location>
        <begin position="545"/>
        <end position="582"/>
    </location>
</feature>
<dbReference type="SUPFAM" id="SSF53448">
    <property type="entry name" value="Nucleotide-diphospho-sugar transferases"/>
    <property type="match status" value="1"/>
</dbReference>
<name>A0A1Y2HV97_9FUNG</name>
<dbReference type="GO" id="GO:0004100">
    <property type="term" value="F:chitin synthase activity"/>
    <property type="evidence" value="ECO:0007669"/>
    <property type="project" value="UniProtKB-EC"/>
</dbReference>
<keyword evidence="4 8" id="KW-0812">Transmembrane</keyword>
<feature type="transmembrane region" description="Helical" evidence="8">
    <location>
        <begin position="482"/>
        <end position="504"/>
    </location>
</feature>
<feature type="compositionally biased region" description="Low complexity" evidence="7">
    <location>
        <begin position="128"/>
        <end position="141"/>
    </location>
</feature>
<gene>
    <name evidence="9" type="ORF">BCR44DRAFT_52503</name>
</gene>
<accession>A0A1Y2HV97</accession>
<dbReference type="Pfam" id="PF03142">
    <property type="entry name" value="Chitin_synth_2"/>
    <property type="match status" value="1"/>
</dbReference>
<evidence type="ECO:0000313" key="10">
    <source>
        <dbReference type="Proteomes" id="UP000193411"/>
    </source>
</evidence>
<dbReference type="PANTHER" id="PTHR22914:SF46">
    <property type="entry name" value="CHITIN SYNTHASE"/>
    <property type="match status" value="1"/>
</dbReference>
<sequence length="582" mass="64344">IALGQVGAGASPASSGPRDHVDDPNIVILVPTFQEPLPNLLSTIDAIAESDYPGKKLRVIIGFDGYDVLSTMYTIERLLTGAVVHGYNPEDGDDFDDMPPPPFASNPGSPALSPSSSPLFGATSPRMTPTSPALASASASPQMQKVLSPSPSMLSLNGGAGGSIPSTTGKNKYNGLLKVAQYTRDSFDQGVTPGLNSNTKYSLRGQPLDPAYMGAEGGPDCITLEYKGIEYNICRFEHGGKLHAQSKMLEVVKRNVEREIYPSDSLLLFLDSDTTLVAPTVRRFVDHFSMHPRLHAATGFIVSRNGHGNNFFQQLQDAEYIFMQFGTRLPEVVFGAVTCLPGALTAIKYQTMCELAEVYFNQPDVDSTFEFCRRKLGEDRFLTHLAMEHLPSHSIGFIPDAIAKTEAPGNFYDLLRQRRRWLLGSLANELYCVTTPSFWIKFPGVALMRFLGLFQVGGSLFYMFLFDFVVRAIQKPQSLSTMDWFMLFLVPLLNWSLVLMWSVWQRRWKGIAYFFMYCALSLFFETSYCTYTLWTVNEKTWGGPRAQAANADDDSQDGEDHGEDPASIIERGGKLPQIPTAV</sequence>
<evidence type="ECO:0000256" key="8">
    <source>
        <dbReference type="SAM" id="Phobius"/>
    </source>
</evidence>
<evidence type="ECO:0000256" key="7">
    <source>
        <dbReference type="SAM" id="MobiDB-lite"/>
    </source>
</evidence>
<feature type="compositionally biased region" description="Acidic residues" evidence="7">
    <location>
        <begin position="551"/>
        <end position="562"/>
    </location>
</feature>
<feature type="compositionally biased region" description="Polar residues" evidence="7">
    <location>
        <begin position="142"/>
        <end position="155"/>
    </location>
</feature>
<dbReference type="STRING" id="765915.A0A1Y2HV97"/>
<evidence type="ECO:0000256" key="5">
    <source>
        <dbReference type="ARBA" id="ARBA00022989"/>
    </source>
</evidence>
<evidence type="ECO:0000256" key="4">
    <source>
        <dbReference type="ARBA" id="ARBA00022692"/>
    </source>
</evidence>
<evidence type="ECO:0000256" key="6">
    <source>
        <dbReference type="ARBA" id="ARBA00023136"/>
    </source>
</evidence>
<dbReference type="GO" id="GO:0006031">
    <property type="term" value="P:chitin biosynthetic process"/>
    <property type="evidence" value="ECO:0007669"/>
    <property type="project" value="TreeGrafter"/>
</dbReference>
<dbReference type="Proteomes" id="UP000193411">
    <property type="component" value="Unassembled WGS sequence"/>
</dbReference>
<keyword evidence="3" id="KW-0328">Glycosyltransferase</keyword>
<dbReference type="InterPro" id="IPR004835">
    <property type="entry name" value="Chitin_synth"/>
</dbReference>
<keyword evidence="3" id="KW-0808">Transferase</keyword>
<organism evidence="9 10">
    <name type="scientific">Catenaria anguillulae PL171</name>
    <dbReference type="NCBI Taxonomy" id="765915"/>
    <lineage>
        <taxon>Eukaryota</taxon>
        <taxon>Fungi</taxon>
        <taxon>Fungi incertae sedis</taxon>
        <taxon>Blastocladiomycota</taxon>
        <taxon>Blastocladiomycetes</taxon>
        <taxon>Blastocladiales</taxon>
        <taxon>Catenariaceae</taxon>
        <taxon>Catenaria</taxon>
    </lineage>
</organism>